<evidence type="ECO:0000256" key="3">
    <source>
        <dbReference type="ARBA" id="ARBA00022561"/>
    </source>
</evidence>
<gene>
    <name evidence="15 16" type="primary">L2</name>
</gene>
<evidence type="ECO:0000256" key="4">
    <source>
        <dbReference type="ARBA" id="ARBA00022562"/>
    </source>
</evidence>
<evidence type="ECO:0000256" key="11">
    <source>
        <dbReference type="ARBA" id="ARBA00023120"/>
    </source>
</evidence>
<sequence>MASRIRRKRASPTDLYKTCVAGGDCIPDVKNKIEGTTWADTFLKIFGSLVYFGGLGIGTGKGSGGSLGYRPLGSANGPRITSTGPVRPAVTVDPLGPSDVLPIGPESSAIIPLSEGAPDIGFVAPDAGPGLGIEEIELYTIKPTTDDVGPIGGTPGIVSSEDGATAVINIEPINTRPTQVFYDPPAPPTHEINVFQTNPMNSTDINVFVDPQFSGTDIGAYEEIPLARLDFSELEIEEPPITSTPIQRLEPYLNRARDLYHRFTKQVPVTHPDFLGQPSRLVQFEFENPAFSDDVTIEFERDLAEVTAAPHADFADVIRLGRPRFSQTSEGGVRVSRLGELGTITTRSGTTIGPKVHFYMDLSNIEDVETIELQTMGEHSGTDTIVDNLLATSIIDPINTADAAVNESDLLDTFSEDFNNAHIILTMTDELESVITIPTLPPGGVLKIFVDDIANGIVVSHPSETDSSVDILLPNSIPLGPSYYLDVFEDFNLHPAFLPRKRRRMNLF</sequence>
<keyword evidence="14 15" id="KW-1160">Virus entry into host cell</keyword>
<name>A0A2D2ALM4_9PAPI</name>
<comment type="subunit">
    <text evidence="15">Interacts with major capsid protein L1. Interacts with E2; this interaction inhibits E2 transcriptional activity but not the DNA replication function E2. Interacts with host HSPA8; this interaction is required for L2 nuclear translocation. Interacts with host importins KPNB2 and KPNB3. Forms a complex with importin alpha2-beta1 heterodimers via interaction with the importin alpha2 adapter. Interacts with host DYNLT1; this interaction is essential for virus intracellular transport during entry. Interacts (via C-terminus) with host retromer subunits VPS35 AND VPS29.</text>
</comment>
<keyword evidence="3 15" id="KW-0167">Capsid protein</keyword>
<accession>A0A2D2ALM4</accession>
<keyword evidence="13 15" id="KW-1015">Disulfide bond</keyword>
<keyword evidence="9 15" id="KW-1177">Microtubular inwards viral transport</keyword>
<dbReference type="Proteomes" id="UP000290645">
    <property type="component" value="Segment"/>
</dbReference>
<keyword evidence="8 15" id="KW-0426">Late protein</keyword>
<organism evidence="16">
    <name type="scientific">Gammapapillomavirus 12</name>
    <dbReference type="NCBI Taxonomy" id="1513257"/>
    <lineage>
        <taxon>Viruses</taxon>
        <taxon>Monodnaviria</taxon>
        <taxon>Shotokuvirae</taxon>
        <taxon>Cossaviricota</taxon>
        <taxon>Papovaviricetes</taxon>
        <taxon>Zurhausenvirales</taxon>
        <taxon>Papillomaviridae</taxon>
        <taxon>Firstpapillomavirinae</taxon>
        <taxon>Gammapapillomavirus</taxon>
    </lineage>
</organism>
<dbReference type="GO" id="GO:0046718">
    <property type="term" value="P:symbiont entry into host cell"/>
    <property type="evidence" value="ECO:0007669"/>
    <property type="project" value="UniProtKB-KW"/>
</dbReference>
<comment type="similarity">
    <text evidence="15">Belongs to the papillomaviridae L2 protein family.</text>
</comment>
<dbReference type="GO" id="GO:0005198">
    <property type="term" value="F:structural molecule activity"/>
    <property type="evidence" value="ECO:0007669"/>
    <property type="project" value="UniProtKB-UniRule"/>
</dbReference>
<evidence type="ECO:0000256" key="1">
    <source>
        <dbReference type="ARBA" id="ARBA00022524"/>
    </source>
</evidence>
<evidence type="ECO:0000313" key="16">
    <source>
        <dbReference type="EMBL" id="ATQ38364.1"/>
    </source>
</evidence>
<keyword evidence="7 15" id="KW-0946">Virion</keyword>
<comment type="PTM">
    <text evidence="15">Highly phosphorylated.</text>
</comment>
<dbReference type="GO" id="GO:0043657">
    <property type="term" value="C:host cell"/>
    <property type="evidence" value="ECO:0007669"/>
    <property type="project" value="GOC"/>
</dbReference>
<evidence type="ECO:0000256" key="6">
    <source>
        <dbReference type="ARBA" id="ARBA00022812"/>
    </source>
</evidence>
<evidence type="ECO:0000256" key="12">
    <source>
        <dbReference type="ARBA" id="ARBA00023125"/>
    </source>
</evidence>
<evidence type="ECO:0000256" key="9">
    <source>
        <dbReference type="ARBA" id="ARBA00022952"/>
    </source>
</evidence>
<dbReference type="GO" id="GO:0003677">
    <property type="term" value="F:DNA binding"/>
    <property type="evidence" value="ECO:0007669"/>
    <property type="project" value="UniProtKB-UniRule"/>
</dbReference>
<evidence type="ECO:0000256" key="8">
    <source>
        <dbReference type="ARBA" id="ARBA00022921"/>
    </source>
</evidence>
<protein>
    <recommendedName>
        <fullName evidence="15">Minor capsid protein L2</fullName>
    </recommendedName>
</protein>
<dbReference type="GO" id="GO:0019028">
    <property type="term" value="C:viral capsid"/>
    <property type="evidence" value="ECO:0007669"/>
    <property type="project" value="UniProtKB-UniRule"/>
</dbReference>
<reference evidence="16" key="1">
    <citation type="journal article" date="2018" name="MSphere">
        <title>Metagenomic Discovery of 83 New Human Papillomavirus Types in Patients with Immunodeficiency.</title>
        <authorList>
            <person name="Pastrana D.V."/>
            <person name="Peretti A."/>
            <person name="Welch N.L."/>
            <person name="Borgogna C."/>
            <person name="Olivero C."/>
            <person name="Badolato R."/>
            <person name="Notarangelo L.D."/>
            <person name="Gariglio M."/>
            <person name="FitzGerald P.C."/>
            <person name="McIntosh C.E."/>
            <person name="Reeves J."/>
            <person name="Starrett G.J."/>
            <person name="Bliskovsky V."/>
            <person name="Velez D."/>
            <person name="Brownell I."/>
            <person name="Yarchoan R."/>
            <person name="Wyvill K.M."/>
            <person name="Uldrick T.S."/>
            <person name="Maldarelli F."/>
            <person name="Lisco A."/>
            <person name="Sereti I."/>
            <person name="Gonzalez C.M."/>
            <person name="Androphy E.J."/>
            <person name="McBride A.A."/>
            <person name="Van Doorslaer K."/>
            <person name="Garcia F."/>
            <person name="Dvoretzky I."/>
            <person name="Liu J.S."/>
            <person name="Han J."/>
            <person name="Murphy P.M."/>
            <person name="McDermott D.H."/>
            <person name="Buck C.B."/>
        </authorList>
    </citation>
    <scope>NUCLEOTIDE SEQUENCE</scope>
    <source>
        <strain evidence="16">Gamma12_w07c68b</strain>
    </source>
</reference>
<keyword evidence="11 15" id="KW-1176">Cytoplasmic inwards viral transport</keyword>
<comment type="subcellular location">
    <subcellularLocation>
        <location evidence="15">Virion</location>
    </subcellularLocation>
    <subcellularLocation>
        <location evidence="15">Host nucleus</location>
    </subcellularLocation>
</comment>
<feature type="disulfide bond" evidence="15">
    <location>
        <begin position="19"/>
        <end position="25"/>
    </location>
</feature>
<evidence type="ECO:0000256" key="14">
    <source>
        <dbReference type="ARBA" id="ARBA00023296"/>
    </source>
</evidence>
<dbReference type="GO" id="GO:0075732">
    <property type="term" value="P:viral penetration into host nucleus"/>
    <property type="evidence" value="ECO:0007669"/>
    <property type="project" value="UniProtKB-KW"/>
</dbReference>
<keyword evidence="10" id="KW-1039">Host endosome</keyword>
<dbReference type="GO" id="GO:0042025">
    <property type="term" value="C:host cell nucleus"/>
    <property type="evidence" value="ECO:0007669"/>
    <property type="project" value="UniProtKB-SubCell"/>
</dbReference>
<dbReference type="GO" id="GO:0075521">
    <property type="term" value="P:microtubule-dependent intracellular transport of viral material towards nucleus"/>
    <property type="evidence" value="ECO:0007669"/>
    <property type="project" value="UniProtKB-UniRule"/>
</dbReference>
<evidence type="ECO:0000256" key="13">
    <source>
        <dbReference type="ARBA" id="ARBA00023157"/>
    </source>
</evidence>
<dbReference type="InterPro" id="IPR000784">
    <property type="entry name" value="Late_L2"/>
</dbReference>
<keyword evidence="1 15" id="KW-1163">Viral penetration into host nucleus</keyword>
<evidence type="ECO:0000256" key="10">
    <source>
        <dbReference type="ARBA" id="ARBA00023046"/>
    </source>
</evidence>
<dbReference type="Pfam" id="PF00513">
    <property type="entry name" value="Late_protein_L2"/>
    <property type="match status" value="1"/>
</dbReference>
<evidence type="ECO:0000256" key="2">
    <source>
        <dbReference type="ARBA" id="ARBA00022553"/>
    </source>
</evidence>
<keyword evidence="12 15" id="KW-0238">DNA-binding</keyword>
<dbReference type="EMBL" id="MF588717">
    <property type="protein sequence ID" value="ATQ38364.1"/>
    <property type="molecule type" value="Genomic_DNA"/>
</dbReference>
<dbReference type="HAMAP" id="MF_04003">
    <property type="entry name" value="PPV_L2"/>
    <property type="match status" value="1"/>
</dbReference>
<comment type="function">
    <text evidence="15">Minor protein of the capsid that localizes along the inner surface of the virion, within the central cavities beneath the L1 pentamers. Plays a role in capsid stabilization through interaction with the major capsid protein L1. Once the virion enters the host cell, L2 escorts the genomic DNA into the nucleus by promoting escape from the endosomal compartments and traffic through the host Golgi network. Mechanistically, the C-terminus of L2 possesses a cell-penetrating peptide that protudes from the host endosome, interacts with host cytoplasmic retromer cargo and thereby mediates the capsid delivery to the host trans-Golgi network. Plays a role through its interaction with host dynein in the intracellular microtubule-dependent transport of viral capsid toward the nucleus. Mediates the viral genome import into the nucleus through binding to host importins. Once within the nucleus, L2 localizes viral genomes to host PML bodies in order to activate early gene expression for establishment of infection. Later on, promotes late gene expression by interacting with the viral E2 protein and by inhibiting its transcriptional activation functions. During virion assembly, encapsidates the genome by direct interaction with the viral DNA.</text>
</comment>
<evidence type="ECO:0000256" key="7">
    <source>
        <dbReference type="ARBA" id="ARBA00022844"/>
    </source>
</evidence>
<evidence type="ECO:0000256" key="5">
    <source>
        <dbReference type="ARBA" id="ARBA00022581"/>
    </source>
</evidence>
<proteinExistence type="inferred from homology"/>
<comment type="caution">
    <text evidence="15">Lacks conserved residue(s) required for the propagation of feature annotation.</text>
</comment>
<evidence type="ECO:0000256" key="15">
    <source>
        <dbReference type="HAMAP-Rule" id="MF_04003"/>
    </source>
</evidence>
<keyword evidence="6" id="KW-1040">Host Golgi apparatus</keyword>
<keyword evidence="5 15" id="KW-0945">Host-virus interaction</keyword>
<keyword evidence="4 15" id="KW-1048">Host nucleus</keyword>
<keyword evidence="2 15" id="KW-0597">Phosphoprotein</keyword>